<keyword evidence="3 6" id="KW-0812">Transmembrane</keyword>
<dbReference type="InterPro" id="IPR001851">
    <property type="entry name" value="ABC_transp_permease"/>
</dbReference>
<evidence type="ECO:0000313" key="7">
    <source>
        <dbReference type="EMBL" id="MDV6227300.1"/>
    </source>
</evidence>
<dbReference type="RefSeq" id="WP_317561605.1">
    <property type="nucleotide sequence ID" value="NZ_JAWLIP010000006.1"/>
</dbReference>
<feature type="transmembrane region" description="Helical" evidence="6">
    <location>
        <begin position="118"/>
        <end position="141"/>
    </location>
</feature>
<keyword evidence="5 6" id="KW-0472">Membrane</keyword>
<keyword evidence="4 6" id="KW-1133">Transmembrane helix</keyword>
<dbReference type="PANTHER" id="PTHR30482:SF10">
    <property type="entry name" value="HIGH-AFFINITY BRANCHED-CHAIN AMINO ACID TRANSPORT PROTEIN BRAE"/>
    <property type="match status" value="1"/>
</dbReference>
<evidence type="ECO:0000256" key="6">
    <source>
        <dbReference type="SAM" id="Phobius"/>
    </source>
</evidence>
<proteinExistence type="predicted"/>
<sequence>MPTPSQTTSVAETASAPTTPRSGFVAAILTIVVAAVAVWAAQQGLNSYLVTLLALLFINAALAVSLTLTNGLTGLFSLGHPAFMTIGAYVAAILTFSARRKGSMLPGLPDWLATTELSIFPALLIAGLAGGLVALAIGWAVLRLKGHYLAVATLGLIIVVQGLATNWDGITRGGAGLSGLPRHVDIWWALGFLVIVVAITWRVKFSSLGRAMMAVRENELAASCSGINAARLKILAFVIGAVMAAIAGAMLAHLISVVTPKTYSVLLAFNIVVMVVIGGSGSITGALVAATAITVLSEALRPVEESIGLYGMSQVIVALCLIVVLYLKPGGLFGSGEPAFVRRLFSGRKTQ</sequence>
<organism evidence="7 8">
    <name type="scientific">Nitratireductor aquimarinus</name>
    <dbReference type="NCBI Taxonomy" id="889300"/>
    <lineage>
        <taxon>Bacteria</taxon>
        <taxon>Pseudomonadati</taxon>
        <taxon>Pseudomonadota</taxon>
        <taxon>Alphaproteobacteria</taxon>
        <taxon>Hyphomicrobiales</taxon>
        <taxon>Phyllobacteriaceae</taxon>
        <taxon>Nitratireductor</taxon>
    </lineage>
</organism>
<feature type="transmembrane region" description="Helical" evidence="6">
    <location>
        <begin position="186"/>
        <end position="203"/>
    </location>
</feature>
<feature type="transmembrane region" description="Helical" evidence="6">
    <location>
        <begin position="148"/>
        <end position="166"/>
    </location>
</feature>
<keyword evidence="8" id="KW-1185">Reference proteome</keyword>
<feature type="transmembrane region" description="Helical" evidence="6">
    <location>
        <begin position="307"/>
        <end position="327"/>
    </location>
</feature>
<reference evidence="7 8" key="1">
    <citation type="submission" date="2023-10" db="EMBL/GenBank/DDBJ databases">
        <authorList>
            <person name="Venkata Ramana C."/>
            <person name="Sasikala C."/>
            <person name="Dhurka M."/>
        </authorList>
    </citation>
    <scope>NUCLEOTIDE SEQUENCE [LARGE SCALE GENOMIC DNA]</scope>
    <source>
        <strain evidence="7 8">KCTC 32151</strain>
    </source>
</reference>
<feature type="transmembrane region" description="Helical" evidence="6">
    <location>
        <begin position="267"/>
        <end position="295"/>
    </location>
</feature>
<feature type="transmembrane region" description="Helical" evidence="6">
    <location>
        <begin position="24"/>
        <end position="42"/>
    </location>
</feature>
<evidence type="ECO:0000256" key="4">
    <source>
        <dbReference type="ARBA" id="ARBA00022989"/>
    </source>
</evidence>
<dbReference type="Pfam" id="PF02653">
    <property type="entry name" value="BPD_transp_2"/>
    <property type="match status" value="1"/>
</dbReference>
<evidence type="ECO:0000256" key="1">
    <source>
        <dbReference type="ARBA" id="ARBA00004651"/>
    </source>
</evidence>
<protein>
    <submittedName>
        <fullName evidence="7">Branched-chain amino acid ABC transporter permease</fullName>
    </submittedName>
</protein>
<name>A0ABU4AM31_9HYPH</name>
<evidence type="ECO:0000313" key="8">
    <source>
        <dbReference type="Proteomes" id="UP001185659"/>
    </source>
</evidence>
<keyword evidence="2" id="KW-1003">Cell membrane</keyword>
<feature type="transmembrane region" description="Helical" evidence="6">
    <location>
        <begin position="48"/>
        <end position="68"/>
    </location>
</feature>
<dbReference type="EMBL" id="JAWLIP010000006">
    <property type="protein sequence ID" value="MDV6227300.1"/>
    <property type="molecule type" value="Genomic_DNA"/>
</dbReference>
<comment type="caution">
    <text evidence="7">The sequence shown here is derived from an EMBL/GenBank/DDBJ whole genome shotgun (WGS) entry which is preliminary data.</text>
</comment>
<dbReference type="InterPro" id="IPR043428">
    <property type="entry name" value="LivM-like"/>
</dbReference>
<evidence type="ECO:0000256" key="5">
    <source>
        <dbReference type="ARBA" id="ARBA00023136"/>
    </source>
</evidence>
<gene>
    <name evidence="7" type="ORF">R2G56_13460</name>
</gene>
<dbReference type="PANTHER" id="PTHR30482">
    <property type="entry name" value="HIGH-AFFINITY BRANCHED-CHAIN AMINO ACID TRANSPORT SYSTEM PERMEASE"/>
    <property type="match status" value="1"/>
</dbReference>
<accession>A0ABU4AM31</accession>
<feature type="transmembrane region" description="Helical" evidence="6">
    <location>
        <begin position="75"/>
        <end position="98"/>
    </location>
</feature>
<evidence type="ECO:0000256" key="3">
    <source>
        <dbReference type="ARBA" id="ARBA00022692"/>
    </source>
</evidence>
<feature type="transmembrane region" description="Helical" evidence="6">
    <location>
        <begin position="234"/>
        <end position="255"/>
    </location>
</feature>
<evidence type="ECO:0000256" key="2">
    <source>
        <dbReference type="ARBA" id="ARBA00022475"/>
    </source>
</evidence>
<comment type="subcellular location">
    <subcellularLocation>
        <location evidence="1">Cell membrane</location>
        <topology evidence="1">Multi-pass membrane protein</topology>
    </subcellularLocation>
</comment>
<dbReference type="CDD" id="cd06581">
    <property type="entry name" value="TM_PBP1_LivM_like"/>
    <property type="match status" value="1"/>
</dbReference>
<dbReference type="Proteomes" id="UP001185659">
    <property type="component" value="Unassembled WGS sequence"/>
</dbReference>